<evidence type="ECO:0000313" key="2">
    <source>
        <dbReference type="EMBL" id="CAG9167414.1"/>
    </source>
</evidence>
<comment type="caution">
    <text evidence="2">The sequence shown here is derived from an EMBL/GenBank/DDBJ whole genome shotgun (WGS) entry which is preliminary data.</text>
</comment>
<dbReference type="Pfam" id="PF00128">
    <property type="entry name" value="Alpha-amylase"/>
    <property type="match status" value="2"/>
</dbReference>
<organism evidence="2 3">
    <name type="scientific">Cupriavidus respiraculi</name>
    <dbReference type="NCBI Taxonomy" id="195930"/>
    <lineage>
        <taxon>Bacteria</taxon>
        <taxon>Pseudomonadati</taxon>
        <taxon>Pseudomonadota</taxon>
        <taxon>Betaproteobacteria</taxon>
        <taxon>Burkholderiales</taxon>
        <taxon>Burkholderiaceae</taxon>
        <taxon>Cupriavidus</taxon>
    </lineage>
</organism>
<proteinExistence type="predicted"/>
<dbReference type="Gene3D" id="3.20.20.80">
    <property type="entry name" value="Glycosidases"/>
    <property type="match status" value="1"/>
</dbReference>
<gene>
    <name evidence="2" type="primary">treS</name>
    <name evidence="2" type="ORF">LMG21510_00743</name>
</gene>
<name>A0ABM8WJE1_9BURK</name>
<feature type="domain" description="Glycosyl hydrolase family 13 catalytic" evidence="1">
    <location>
        <begin position="13"/>
        <end position="410"/>
    </location>
</feature>
<dbReference type="InterPro" id="IPR013780">
    <property type="entry name" value="Glyco_hydro_b"/>
</dbReference>
<dbReference type="Proteomes" id="UP000721236">
    <property type="component" value="Unassembled WGS sequence"/>
</dbReference>
<accession>A0ABM8WJE1</accession>
<dbReference type="GO" id="GO:0004556">
    <property type="term" value="F:alpha-amylase activity"/>
    <property type="evidence" value="ECO:0007669"/>
    <property type="project" value="UniProtKB-EC"/>
</dbReference>
<dbReference type="RefSeq" id="WP_224039724.1">
    <property type="nucleotide sequence ID" value="NZ_CAJZAH010000001.1"/>
</dbReference>
<dbReference type="InterPro" id="IPR006047">
    <property type="entry name" value="GH13_cat_dom"/>
</dbReference>
<dbReference type="PANTHER" id="PTHR10357">
    <property type="entry name" value="ALPHA-AMYLASE FAMILY MEMBER"/>
    <property type="match status" value="1"/>
</dbReference>
<sequence length="542" mass="62355">MQPLWYRNAVIYQVDPNLFRDSNGDGWGDLQGVTERLDHLRGLGVTCLWLMPFYASPFQDSGYDISDHLAVAPRFGSLPDIAALLERAEEMGIHVVIELVVHHTSDQHRWFQEARRDRNSPYRDYYVWADEPLETEVKPAFPTVEDSVWTWDEEAGQYYRHAFYAHEPDLNLANPAVRHEVRQILSFWLRLGVSGFRVDAAGLMMERARAADPRDDGFWLLTELRDHVSQRNPNAVLLGEVDVEPKDYVRYFGDNDRLHLLLNFWLNNHLYLALARQDAEPIARALKTQPPRPKHAQYALWLRNHDELNLDKLTEDERKEVMDKFAPEPDMRIYNRGIRRRLPPMLGGDMRMVALTHSILFSLPGTPILRYGEEIGMGDDLSLEERHSVRTTMQWSDEPNGGFSAADPETLPVPVIREGQYGYDQLNVYAQALTDNSLLSCTGRMIRTRLGLQEIGAGAYKVLDVGCSAVLALWHQSNGVQVLTLANLSPDEVSIRIPETAPDDLVDILVDGPYERRRDHPDHLVLHGHGYRWLRRREDVFR</sequence>
<dbReference type="PANTHER" id="PTHR10357:SF219">
    <property type="entry name" value="MALTOSE ALPHA-D-GLUCOSYLTRANSFERASE"/>
    <property type="match status" value="1"/>
</dbReference>
<dbReference type="Gene3D" id="3.90.400.10">
    <property type="entry name" value="Oligo-1,6-glucosidase, Domain 2"/>
    <property type="match status" value="1"/>
</dbReference>
<dbReference type="EMBL" id="CAJZAH010000001">
    <property type="protein sequence ID" value="CAG9167414.1"/>
    <property type="molecule type" value="Genomic_DNA"/>
</dbReference>
<evidence type="ECO:0000313" key="3">
    <source>
        <dbReference type="Proteomes" id="UP000721236"/>
    </source>
</evidence>
<keyword evidence="2" id="KW-0326">Glycosidase</keyword>
<dbReference type="EC" id="3.2.1.1" evidence="2"/>
<dbReference type="SMART" id="SM00642">
    <property type="entry name" value="Aamy"/>
    <property type="match status" value="1"/>
</dbReference>
<evidence type="ECO:0000259" key="1">
    <source>
        <dbReference type="SMART" id="SM00642"/>
    </source>
</evidence>
<keyword evidence="2" id="KW-0378">Hydrolase</keyword>
<protein>
    <submittedName>
        <fullName evidence="2">Trehalose synthase/amylase TreS</fullName>
        <ecNumber evidence="2">3.2.1.1</ecNumber>
    </submittedName>
</protein>
<keyword evidence="3" id="KW-1185">Reference proteome</keyword>
<dbReference type="CDD" id="cd11334">
    <property type="entry name" value="AmyAc_TreS"/>
    <property type="match status" value="1"/>
</dbReference>
<dbReference type="SUPFAM" id="SSF51445">
    <property type="entry name" value="(Trans)glycosidases"/>
    <property type="match status" value="1"/>
</dbReference>
<dbReference type="InterPro" id="IPR045857">
    <property type="entry name" value="O16G_dom_2"/>
</dbReference>
<dbReference type="Gene3D" id="2.60.40.1180">
    <property type="entry name" value="Golgi alpha-mannosidase II"/>
    <property type="match status" value="1"/>
</dbReference>
<dbReference type="InterPro" id="IPR017853">
    <property type="entry name" value="GH"/>
</dbReference>
<reference evidence="2 3" key="1">
    <citation type="submission" date="2021-08" db="EMBL/GenBank/DDBJ databases">
        <authorList>
            <person name="Peeters C."/>
        </authorList>
    </citation>
    <scope>NUCLEOTIDE SEQUENCE [LARGE SCALE GENOMIC DNA]</scope>
    <source>
        <strain evidence="2 3">LMG 21510</strain>
    </source>
</reference>